<evidence type="ECO:0000259" key="2">
    <source>
        <dbReference type="PROSITE" id="PS51737"/>
    </source>
</evidence>
<sequence>SYGYKREPINKNKTEIVVDDFASKVVQKAYEWYATSSFSMELLRQKIKSEFGVDWSKGMTDKILKDHFYYGIMTWKNKQYKHKYQPIVTKQLFDQVQQVKASFNKKPFKYAGKPNIIYRGLLRCGHCGLAVTPEKHKGHIYYHCTQYNGKHGASWLREETITEQIGDVFKRLQIPDWVLEQVVGNLSNLHQNKMDFHNKQLDKLNDENKTLTKMMDNLYLDKLKGRITDDKYDQFFQSFHEQKAGIATRLVMLQEAEDNYYISTKYLLELSNRAYELFKSSEVEERRQLINLD</sequence>
<dbReference type="AlphaFoldDB" id="A0A2M7U4J6"/>
<dbReference type="Proteomes" id="UP000230027">
    <property type="component" value="Unassembled WGS sequence"/>
</dbReference>
<evidence type="ECO:0000256" key="1">
    <source>
        <dbReference type="SAM" id="Coils"/>
    </source>
</evidence>
<accession>A0A2M7U4J6</accession>
<gene>
    <name evidence="3" type="ORF">COY14_01965</name>
</gene>
<dbReference type="Pfam" id="PF13408">
    <property type="entry name" value="Zn_ribbon_recom"/>
    <property type="match status" value="1"/>
</dbReference>
<dbReference type="InterPro" id="IPR050639">
    <property type="entry name" value="SSR_resolvase"/>
</dbReference>
<evidence type="ECO:0000313" key="3">
    <source>
        <dbReference type="EMBL" id="PIZ65604.1"/>
    </source>
</evidence>
<dbReference type="PANTHER" id="PTHR30461:SF24">
    <property type="entry name" value="SITE-SPECIFIC INTEGRASE_RESOLVASE-RELATED"/>
    <property type="match status" value="1"/>
</dbReference>
<organism evidence="3 4">
    <name type="scientific">Candidatus Roizmanbacteria bacterium CG_4_10_14_0_2_um_filter_36_9</name>
    <dbReference type="NCBI Taxonomy" id="1974823"/>
    <lineage>
        <taxon>Bacteria</taxon>
        <taxon>Candidatus Roizmaniibacteriota</taxon>
    </lineage>
</organism>
<reference evidence="4" key="1">
    <citation type="submission" date="2017-09" db="EMBL/GenBank/DDBJ databases">
        <title>Depth-based differentiation of microbial function through sediment-hosted aquifers and enrichment of novel symbionts in the deep terrestrial subsurface.</title>
        <authorList>
            <person name="Probst A.J."/>
            <person name="Ladd B."/>
            <person name="Jarett J.K."/>
            <person name="Geller-Mcgrath D.E."/>
            <person name="Sieber C.M.K."/>
            <person name="Emerson J.B."/>
            <person name="Anantharaman K."/>
            <person name="Thomas B.C."/>
            <person name="Malmstrom R."/>
            <person name="Stieglmeier M."/>
            <person name="Klingl A."/>
            <person name="Woyke T."/>
            <person name="Ryan C.M."/>
            <person name="Banfield J.F."/>
        </authorList>
    </citation>
    <scope>NUCLEOTIDE SEQUENCE [LARGE SCALE GENOMIC DNA]</scope>
</reference>
<dbReference type="InterPro" id="IPR038109">
    <property type="entry name" value="DNA_bind_recomb_sf"/>
</dbReference>
<feature type="domain" description="Recombinase" evidence="2">
    <location>
        <begin position="1"/>
        <end position="106"/>
    </location>
</feature>
<evidence type="ECO:0000313" key="4">
    <source>
        <dbReference type="Proteomes" id="UP000230027"/>
    </source>
</evidence>
<dbReference type="GO" id="GO:0000150">
    <property type="term" value="F:DNA strand exchange activity"/>
    <property type="evidence" value="ECO:0007669"/>
    <property type="project" value="InterPro"/>
</dbReference>
<proteinExistence type="predicted"/>
<dbReference type="InterPro" id="IPR011109">
    <property type="entry name" value="DNA_bind_recombinase_dom"/>
</dbReference>
<dbReference type="PROSITE" id="PS51737">
    <property type="entry name" value="RECOMBINASE_DNA_BIND"/>
    <property type="match status" value="1"/>
</dbReference>
<dbReference type="Pfam" id="PF07508">
    <property type="entry name" value="Recombinase"/>
    <property type="match status" value="1"/>
</dbReference>
<protein>
    <recommendedName>
        <fullName evidence="2">Recombinase domain-containing protein</fullName>
    </recommendedName>
</protein>
<dbReference type="EMBL" id="PFOD01000043">
    <property type="protein sequence ID" value="PIZ65604.1"/>
    <property type="molecule type" value="Genomic_DNA"/>
</dbReference>
<feature type="coiled-coil region" evidence="1">
    <location>
        <begin position="187"/>
        <end position="221"/>
    </location>
</feature>
<name>A0A2M7U4J6_9BACT</name>
<feature type="non-terminal residue" evidence="3">
    <location>
        <position position="1"/>
    </location>
</feature>
<keyword evidence="1" id="KW-0175">Coiled coil</keyword>
<comment type="caution">
    <text evidence="3">The sequence shown here is derived from an EMBL/GenBank/DDBJ whole genome shotgun (WGS) entry which is preliminary data.</text>
</comment>
<dbReference type="InterPro" id="IPR025827">
    <property type="entry name" value="Zn_ribbon_recom_dom"/>
</dbReference>
<dbReference type="Gene3D" id="3.90.1750.20">
    <property type="entry name" value="Putative Large Serine Recombinase, Chain B, Domain 2"/>
    <property type="match status" value="1"/>
</dbReference>
<dbReference type="GO" id="GO:0003677">
    <property type="term" value="F:DNA binding"/>
    <property type="evidence" value="ECO:0007669"/>
    <property type="project" value="InterPro"/>
</dbReference>
<dbReference type="PANTHER" id="PTHR30461">
    <property type="entry name" value="DNA-INVERTASE FROM LAMBDOID PROPHAGE"/>
    <property type="match status" value="1"/>
</dbReference>